<dbReference type="Proteomes" id="UP000051442">
    <property type="component" value="Unassembled WGS sequence"/>
</dbReference>
<organism evidence="11 12">
    <name type="scientific">Secundilactobacillus similis DSM 23365 = JCM 2765</name>
    <dbReference type="NCBI Taxonomy" id="1423804"/>
    <lineage>
        <taxon>Bacteria</taxon>
        <taxon>Bacillati</taxon>
        <taxon>Bacillota</taxon>
        <taxon>Bacilli</taxon>
        <taxon>Lactobacillales</taxon>
        <taxon>Lactobacillaceae</taxon>
        <taxon>Secundilactobacillus</taxon>
    </lineage>
</organism>
<evidence type="ECO:0000259" key="8">
    <source>
        <dbReference type="Pfam" id="PF01385"/>
    </source>
</evidence>
<evidence type="ECO:0000256" key="3">
    <source>
        <dbReference type="ARBA" id="ARBA00022578"/>
    </source>
</evidence>
<dbReference type="RefSeq" id="WP_054736941.1">
    <property type="nucleotide sequence ID" value="NZ_AYZM01000149.1"/>
</dbReference>
<feature type="domain" description="Cas12f1-like TNB" evidence="9">
    <location>
        <begin position="316"/>
        <end position="389"/>
    </location>
</feature>
<feature type="domain" description="Transposase putative helix-turn-helix" evidence="10">
    <location>
        <begin position="1"/>
        <end position="45"/>
    </location>
</feature>
<feature type="domain" description="Probable transposase IS891/IS1136/IS1341" evidence="8">
    <location>
        <begin position="168"/>
        <end position="304"/>
    </location>
</feature>
<keyword evidence="12" id="KW-1185">Reference proteome</keyword>
<dbReference type="GO" id="GO:0003677">
    <property type="term" value="F:DNA binding"/>
    <property type="evidence" value="ECO:0007669"/>
    <property type="project" value="UniProtKB-KW"/>
</dbReference>
<dbReference type="STRING" id="1423804.FD14_GL002023"/>
<dbReference type="Pfam" id="PF07282">
    <property type="entry name" value="Cas12f1-like_TNB"/>
    <property type="match status" value="1"/>
</dbReference>
<keyword evidence="7" id="KW-0233">DNA recombination</keyword>
<dbReference type="NCBIfam" id="NF040570">
    <property type="entry name" value="guided_TnpB"/>
    <property type="match status" value="1"/>
</dbReference>
<comment type="similarity">
    <text evidence="1">In the C-terminal section; belongs to the transposase 35 family.</text>
</comment>
<gene>
    <name evidence="11" type="ORF">FD14_GL002023</name>
</gene>
<dbReference type="NCBIfam" id="TIGR01766">
    <property type="entry name" value="IS200/IS605 family accessory protein TnpB-like domain"/>
    <property type="match status" value="1"/>
</dbReference>
<evidence type="ECO:0000256" key="4">
    <source>
        <dbReference type="ARBA" id="ARBA00022723"/>
    </source>
</evidence>
<dbReference type="GO" id="GO:0006310">
    <property type="term" value="P:DNA recombination"/>
    <property type="evidence" value="ECO:0007669"/>
    <property type="project" value="UniProtKB-KW"/>
</dbReference>
<evidence type="ECO:0000256" key="1">
    <source>
        <dbReference type="ARBA" id="ARBA00008761"/>
    </source>
</evidence>
<evidence type="ECO:0000313" key="12">
    <source>
        <dbReference type="Proteomes" id="UP000051442"/>
    </source>
</evidence>
<dbReference type="GO" id="GO:0046872">
    <property type="term" value="F:metal ion binding"/>
    <property type="evidence" value="ECO:0007669"/>
    <property type="project" value="UniProtKB-KW"/>
</dbReference>
<dbReference type="GO" id="GO:0032196">
    <property type="term" value="P:transposition"/>
    <property type="evidence" value="ECO:0007669"/>
    <property type="project" value="UniProtKB-KW"/>
</dbReference>
<keyword evidence="4" id="KW-0479">Metal-binding</keyword>
<evidence type="ECO:0000259" key="10">
    <source>
        <dbReference type="Pfam" id="PF12323"/>
    </source>
</evidence>
<dbReference type="EMBL" id="AYZM01000149">
    <property type="protein sequence ID" value="KRN18483.1"/>
    <property type="molecule type" value="Genomic_DNA"/>
</dbReference>
<evidence type="ECO:0000256" key="7">
    <source>
        <dbReference type="ARBA" id="ARBA00023172"/>
    </source>
</evidence>
<dbReference type="InterPro" id="IPR021027">
    <property type="entry name" value="Transposase_put_HTH"/>
</dbReference>
<comment type="similarity">
    <text evidence="2">In the N-terminal section; belongs to the transposase 2 family.</text>
</comment>
<dbReference type="PANTHER" id="PTHR30405">
    <property type="entry name" value="TRANSPOSASE"/>
    <property type="match status" value="1"/>
</dbReference>
<keyword evidence="6" id="KW-0238">DNA-binding</keyword>
<evidence type="ECO:0000259" key="9">
    <source>
        <dbReference type="Pfam" id="PF07282"/>
    </source>
</evidence>
<dbReference type="InterPro" id="IPR010095">
    <property type="entry name" value="Cas12f1-like_TNB"/>
</dbReference>
<protein>
    <submittedName>
        <fullName evidence="11">Transposase</fullName>
    </submittedName>
</protein>
<dbReference type="InterPro" id="IPR001959">
    <property type="entry name" value="Transposase"/>
</dbReference>
<sequence length="398" mass="46545">MVLQAFQVRLYPNATQKQLIHMTFGSTRFVWNQMLNMLIERYRNNPKCGFLSTYDRDALLPALKREYPWLKLVDSTALQRVNRDLTDAYKRFFDKTLSNRFPRFKSKRNNHRSYTSKLVGKNIEVLDQHHLKLPKLGKVYFRAGRILNGKIHTVTVSINPQGQYSATILLECDDPIPLPLTHQKVGLDLGLKQLITLSNGVSVPLTRYDRKLARRLRRWERKLARRLRNAKQAMAEDRHKKVLNPRTELWQFPRYQQARKTVAKIKRQIAARRLDNLQKLTTQLVREYDVLVVEKLSVKNLMKNHRLARSIANAAWGTLVRLLTYKFEWAGKQLIVVNPKSTSRICHVCQQKNTDFDGLSTHEWLAVRDWQCPNCQTTLDRDINAALNIKQRGLALVD</sequence>
<dbReference type="Pfam" id="PF12323">
    <property type="entry name" value="HTH_OrfB_IS605"/>
    <property type="match status" value="1"/>
</dbReference>
<name>A0A0R2ERY1_9LACO</name>
<keyword evidence="5" id="KW-0862">Zinc</keyword>
<keyword evidence="3" id="KW-0815">Transposition</keyword>
<dbReference type="PANTHER" id="PTHR30405:SF25">
    <property type="entry name" value="RNA-GUIDED DNA ENDONUCLEASE INSQ-RELATED"/>
    <property type="match status" value="1"/>
</dbReference>
<evidence type="ECO:0000256" key="2">
    <source>
        <dbReference type="ARBA" id="ARBA00011044"/>
    </source>
</evidence>
<comment type="caution">
    <text evidence="11">The sequence shown here is derived from an EMBL/GenBank/DDBJ whole genome shotgun (WGS) entry which is preliminary data.</text>
</comment>
<evidence type="ECO:0000256" key="5">
    <source>
        <dbReference type="ARBA" id="ARBA00022833"/>
    </source>
</evidence>
<dbReference type="OrthoDB" id="56768at2"/>
<accession>A0A0R2ERY1</accession>
<dbReference type="Pfam" id="PF01385">
    <property type="entry name" value="OrfB_IS605"/>
    <property type="match status" value="1"/>
</dbReference>
<evidence type="ECO:0000256" key="6">
    <source>
        <dbReference type="ARBA" id="ARBA00023125"/>
    </source>
</evidence>
<dbReference type="PATRIC" id="fig|1423804.4.peg.2192"/>
<dbReference type="InterPro" id="IPR051399">
    <property type="entry name" value="RNA-guided_DNA_endo/Transpos"/>
</dbReference>
<evidence type="ECO:0000313" key="11">
    <source>
        <dbReference type="EMBL" id="KRN18483.1"/>
    </source>
</evidence>
<reference evidence="11 12" key="1">
    <citation type="journal article" date="2015" name="Genome Announc.">
        <title>Expanding the biotechnology potential of lactobacilli through comparative genomics of 213 strains and associated genera.</title>
        <authorList>
            <person name="Sun Z."/>
            <person name="Harris H.M."/>
            <person name="McCann A."/>
            <person name="Guo C."/>
            <person name="Argimon S."/>
            <person name="Zhang W."/>
            <person name="Yang X."/>
            <person name="Jeffery I.B."/>
            <person name="Cooney J.C."/>
            <person name="Kagawa T.F."/>
            <person name="Liu W."/>
            <person name="Song Y."/>
            <person name="Salvetti E."/>
            <person name="Wrobel A."/>
            <person name="Rasinkangas P."/>
            <person name="Parkhill J."/>
            <person name="Rea M.C."/>
            <person name="O'Sullivan O."/>
            <person name="Ritari J."/>
            <person name="Douillard F.P."/>
            <person name="Paul Ross R."/>
            <person name="Yang R."/>
            <person name="Briner A.E."/>
            <person name="Felis G.E."/>
            <person name="de Vos W.M."/>
            <person name="Barrangou R."/>
            <person name="Klaenhammer T.R."/>
            <person name="Caufield P.W."/>
            <person name="Cui Y."/>
            <person name="Zhang H."/>
            <person name="O'Toole P.W."/>
        </authorList>
    </citation>
    <scope>NUCLEOTIDE SEQUENCE [LARGE SCALE GENOMIC DNA]</scope>
    <source>
        <strain evidence="11 12">DSM 23365</strain>
    </source>
</reference>
<dbReference type="AlphaFoldDB" id="A0A0R2ERY1"/>
<proteinExistence type="inferred from homology"/>